<feature type="region of interest" description="Disordered" evidence="1">
    <location>
        <begin position="205"/>
        <end position="224"/>
    </location>
</feature>
<keyword evidence="2" id="KW-0732">Signal</keyword>
<dbReference type="Pfam" id="PF12079">
    <property type="entry name" value="DUF3558"/>
    <property type="match status" value="2"/>
</dbReference>
<gene>
    <name evidence="3" type="ORF">EWH70_21045</name>
</gene>
<name>A0A4V2ELM4_9PSEU</name>
<dbReference type="RefSeq" id="WP_130477168.1">
    <property type="nucleotide sequence ID" value="NZ_SFCC01000010.1"/>
</dbReference>
<evidence type="ECO:0000313" key="4">
    <source>
        <dbReference type="Proteomes" id="UP000292003"/>
    </source>
</evidence>
<dbReference type="OrthoDB" id="3624688at2"/>
<evidence type="ECO:0000256" key="1">
    <source>
        <dbReference type="SAM" id="MobiDB-lite"/>
    </source>
</evidence>
<evidence type="ECO:0000313" key="3">
    <source>
        <dbReference type="EMBL" id="RZQ62075.1"/>
    </source>
</evidence>
<sequence length="322" mass="33688">MAGGVARCVVALAVAVLAGCTSTVAGSARPGAGPVPVSDPCALLTADQAAFLELVHPGQLRPGDIERQVPPSCYWEAHEDSATDASFSTAAALDLPMEAYYGGKGPIGHVQFGGLTWEKHADPLTGGGVCSYAIKLSETSFVEIGSSNFSEETKACQKADEAAPFVASHLPGGAPAPSTHRPPHPLTAVAEPCDLLSPQETDQLGVQAQGRRTGTDRGSIKGEPGCEWDSANPDIQSVYVKVSTKEAKLAPYQEQPDEQLDVAGRKWSVYHMNEHPDSCYVILPANPKGGVVVLSGHKTDHSKACERAKAAATAMTPRLPPF</sequence>
<keyword evidence="4" id="KW-1185">Reference proteome</keyword>
<protein>
    <submittedName>
        <fullName evidence="3">DUF3558 domain-containing protein</fullName>
    </submittedName>
</protein>
<dbReference type="AlphaFoldDB" id="A0A4V2ELM4"/>
<evidence type="ECO:0000256" key="2">
    <source>
        <dbReference type="SAM" id="SignalP"/>
    </source>
</evidence>
<dbReference type="InterPro" id="IPR024520">
    <property type="entry name" value="DUF3558"/>
</dbReference>
<dbReference type="Proteomes" id="UP000292003">
    <property type="component" value="Unassembled WGS sequence"/>
</dbReference>
<dbReference type="EMBL" id="SFCC01000010">
    <property type="protein sequence ID" value="RZQ62075.1"/>
    <property type="molecule type" value="Genomic_DNA"/>
</dbReference>
<reference evidence="3 4" key="1">
    <citation type="submission" date="2019-02" db="EMBL/GenBank/DDBJ databases">
        <title>Draft genome sequence of Amycolatopsis sp. 8-3EHSu isolated from roots of Suaeda maritima.</title>
        <authorList>
            <person name="Duangmal K."/>
            <person name="Chantavorakit T."/>
        </authorList>
    </citation>
    <scope>NUCLEOTIDE SEQUENCE [LARGE SCALE GENOMIC DNA]</scope>
    <source>
        <strain evidence="3 4">8-3EHSu</strain>
    </source>
</reference>
<proteinExistence type="predicted"/>
<dbReference type="PROSITE" id="PS51257">
    <property type="entry name" value="PROKAR_LIPOPROTEIN"/>
    <property type="match status" value="1"/>
</dbReference>
<comment type="caution">
    <text evidence="3">The sequence shown here is derived from an EMBL/GenBank/DDBJ whole genome shotgun (WGS) entry which is preliminary data.</text>
</comment>
<feature type="chain" id="PRO_5020944543" evidence="2">
    <location>
        <begin position="28"/>
        <end position="322"/>
    </location>
</feature>
<feature type="signal peptide" evidence="2">
    <location>
        <begin position="1"/>
        <end position="27"/>
    </location>
</feature>
<organism evidence="3 4">
    <name type="scientific">Amycolatopsis suaedae</name>
    <dbReference type="NCBI Taxonomy" id="2510978"/>
    <lineage>
        <taxon>Bacteria</taxon>
        <taxon>Bacillati</taxon>
        <taxon>Actinomycetota</taxon>
        <taxon>Actinomycetes</taxon>
        <taxon>Pseudonocardiales</taxon>
        <taxon>Pseudonocardiaceae</taxon>
        <taxon>Amycolatopsis</taxon>
    </lineage>
</organism>
<accession>A0A4V2ELM4</accession>